<feature type="compositionally biased region" description="Basic and acidic residues" evidence="1">
    <location>
        <begin position="86"/>
        <end position="97"/>
    </location>
</feature>
<evidence type="ECO:0000313" key="2">
    <source>
        <dbReference type="EMBL" id="CAA9577261.1"/>
    </source>
</evidence>
<feature type="region of interest" description="Disordered" evidence="1">
    <location>
        <begin position="1"/>
        <end position="170"/>
    </location>
</feature>
<dbReference type="EMBL" id="CADCWM010000710">
    <property type="protein sequence ID" value="CAA9577261.1"/>
    <property type="molecule type" value="Genomic_DNA"/>
</dbReference>
<dbReference type="AlphaFoldDB" id="A0A6J4VGD2"/>
<feature type="non-terminal residue" evidence="2">
    <location>
        <position position="1"/>
    </location>
</feature>
<gene>
    <name evidence="2" type="ORF">AVDCRST_MAG88-2940</name>
</gene>
<feature type="compositionally biased region" description="Basic residues" evidence="1">
    <location>
        <begin position="132"/>
        <end position="147"/>
    </location>
</feature>
<reference evidence="2" key="1">
    <citation type="submission" date="2020-02" db="EMBL/GenBank/DDBJ databases">
        <authorList>
            <person name="Meier V. D."/>
        </authorList>
    </citation>
    <scope>NUCLEOTIDE SEQUENCE</scope>
    <source>
        <strain evidence="2">AVDCRST_MAG88</strain>
    </source>
</reference>
<feature type="compositionally biased region" description="Gly residues" evidence="1">
    <location>
        <begin position="45"/>
        <end position="57"/>
    </location>
</feature>
<dbReference type="GO" id="GO:0047789">
    <property type="term" value="F:creatininase activity"/>
    <property type="evidence" value="ECO:0007669"/>
    <property type="project" value="UniProtKB-EC"/>
</dbReference>
<accession>A0A6J4VGD2</accession>
<evidence type="ECO:0000256" key="1">
    <source>
        <dbReference type="SAM" id="MobiDB-lite"/>
    </source>
</evidence>
<feature type="compositionally biased region" description="Basic and acidic residues" evidence="1">
    <location>
        <begin position="34"/>
        <end position="43"/>
    </location>
</feature>
<name>A0A6J4VGD2_9BACT</name>
<protein>
    <submittedName>
        <fullName evidence="2">Creatinine amidohydrolase</fullName>
        <ecNumber evidence="2">3.5.2.10</ecNumber>
    </submittedName>
</protein>
<organism evidence="2">
    <name type="scientific">uncultured Thermomicrobiales bacterium</name>
    <dbReference type="NCBI Taxonomy" id="1645740"/>
    <lineage>
        <taxon>Bacteria</taxon>
        <taxon>Pseudomonadati</taxon>
        <taxon>Thermomicrobiota</taxon>
        <taxon>Thermomicrobia</taxon>
        <taxon>Thermomicrobiales</taxon>
        <taxon>environmental samples</taxon>
    </lineage>
</organism>
<feature type="compositionally biased region" description="Basic and acidic residues" evidence="1">
    <location>
        <begin position="1"/>
        <end position="11"/>
    </location>
</feature>
<keyword evidence="2" id="KW-0378">Hydrolase</keyword>
<sequence length="170" mass="18725">GLPRLREDSPRQRARLQHPPHRPDRPQDSPGDELALRRGELHRPGPGGVRAGAGHPGRGPRRRVRNLALPPSRARAGANGPGGGGGRRDGEMGEFRQHLTVPRALQRFLGPLDRPRGPRRRQERHGRERVGHLRGRRVAPARNRGRVARLADRAALRPAHGAGPARHPLV</sequence>
<dbReference type="EC" id="3.5.2.10" evidence="2"/>
<feature type="non-terminal residue" evidence="2">
    <location>
        <position position="170"/>
    </location>
</feature>
<proteinExistence type="predicted"/>